<evidence type="ECO:0000256" key="1">
    <source>
        <dbReference type="ARBA" id="ARBA00010528"/>
    </source>
</evidence>
<gene>
    <name evidence="5" type="ORF">MNBD_GAMMA22-251</name>
</gene>
<dbReference type="AlphaFoldDB" id="A0A3B1ARP5"/>
<sequence>MELALTTATGKASTKTVSVSDDNFAREFNEALVHQAVTAYLAGARSGTRAQKTRSDVRGGGAKPFRQKGTGRARAGTIRSPLWRTGGTTFAARPQNYSQKINKKMYRVALRSILSELVRQERLVVIDSFSVDEIKTKVLADKLSKLNLLNNVLIVTEDVDDKLFKSARNLPHVGLCEAGYIDPVTLIRNEKVLITVAALKKIEESLS</sequence>
<name>A0A3B1ARP5_9ZZZZ</name>
<feature type="region of interest" description="Disordered" evidence="4">
    <location>
        <begin position="48"/>
        <end position="72"/>
    </location>
</feature>
<accession>A0A3B1ARP5</accession>
<evidence type="ECO:0000256" key="2">
    <source>
        <dbReference type="ARBA" id="ARBA00022980"/>
    </source>
</evidence>
<proteinExistence type="inferred from homology"/>
<dbReference type="GO" id="GO:0003735">
    <property type="term" value="F:structural constituent of ribosome"/>
    <property type="evidence" value="ECO:0007669"/>
    <property type="project" value="InterPro"/>
</dbReference>
<organism evidence="5">
    <name type="scientific">hydrothermal vent metagenome</name>
    <dbReference type="NCBI Taxonomy" id="652676"/>
    <lineage>
        <taxon>unclassified sequences</taxon>
        <taxon>metagenomes</taxon>
        <taxon>ecological metagenomes</taxon>
    </lineage>
</organism>
<dbReference type="InterPro" id="IPR002136">
    <property type="entry name" value="Ribosomal_uL4"/>
</dbReference>
<evidence type="ECO:0000313" key="5">
    <source>
        <dbReference type="EMBL" id="VAX02058.1"/>
    </source>
</evidence>
<dbReference type="HAMAP" id="MF_01328_B">
    <property type="entry name" value="Ribosomal_uL4_B"/>
    <property type="match status" value="1"/>
</dbReference>
<comment type="similarity">
    <text evidence="1">Belongs to the universal ribosomal protein uL4 family.</text>
</comment>
<dbReference type="NCBIfam" id="TIGR03953">
    <property type="entry name" value="rplD_bact"/>
    <property type="match status" value="1"/>
</dbReference>
<keyword evidence="3" id="KW-0687">Ribonucleoprotein</keyword>
<evidence type="ECO:0000256" key="4">
    <source>
        <dbReference type="SAM" id="MobiDB-lite"/>
    </source>
</evidence>
<dbReference type="PANTHER" id="PTHR10746">
    <property type="entry name" value="50S RIBOSOMAL PROTEIN L4"/>
    <property type="match status" value="1"/>
</dbReference>
<dbReference type="SUPFAM" id="SSF52166">
    <property type="entry name" value="Ribosomal protein L4"/>
    <property type="match status" value="1"/>
</dbReference>
<reference evidence="5" key="1">
    <citation type="submission" date="2018-06" db="EMBL/GenBank/DDBJ databases">
        <authorList>
            <person name="Zhirakovskaya E."/>
        </authorList>
    </citation>
    <scope>NUCLEOTIDE SEQUENCE</scope>
</reference>
<dbReference type="GO" id="GO:1990904">
    <property type="term" value="C:ribonucleoprotein complex"/>
    <property type="evidence" value="ECO:0007669"/>
    <property type="project" value="UniProtKB-KW"/>
</dbReference>
<dbReference type="EMBL" id="UOFS01000053">
    <property type="protein sequence ID" value="VAX02058.1"/>
    <property type="molecule type" value="Genomic_DNA"/>
</dbReference>
<dbReference type="InterPro" id="IPR023574">
    <property type="entry name" value="Ribosomal_uL4_dom_sf"/>
</dbReference>
<keyword evidence="2 5" id="KW-0689">Ribosomal protein</keyword>
<dbReference type="Gene3D" id="3.40.1370.10">
    <property type="match status" value="1"/>
</dbReference>
<evidence type="ECO:0000256" key="3">
    <source>
        <dbReference type="ARBA" id="ARBA00023274"/>
    </source>
</evidence>
<dbReference type="InterPro" id="IPR013005">
    <property type="entry name" value="Ribosomal_uL4-like"/>
</dbReference>
<dbReference type="PANTHER" id="PTHR10746:SF6">
    <property type="entry name" value="LARGE RIBOSOMAL SUBUNIT PROTEIN UL4M"/>
    <property type="match status" value="1"/>
</dbReference>
<protein>
    <submittedName>
        <fullName evidence="5">LSU ribosomal protein L4p (L1e)</fullName>
    </submittedName>
</protein>
<dbReference type="GO" id="GO:0006412">
    <property type="term" value="P:translation"/>
    <property type="evidence" value="ECO:0007669"/>
    <property type="project" value="InterPro"/>
</dbReference>
<dbReference type="GO" id="GO:0005840">
    <property type="term" value="C:ribosome"/>
    <property type="evidence" value="ECO:0007669"/>
    <property type="project" value="UniProtKB-KW"/>
</dbReference>
<dbReference type="Pfam" id="PF00573">
    <property type="entry name" value="Ribosomal_L4"/>
    <property type="match status" value="1"/>
</dbReference>